<organism evidence="2 3">
    <name type="scientific">Acinetobacter tandoii</name>
    <dbReference type="NCBI Taxonomy" id="202954"/>
    <lineage>
        <taxon>Bacteria</taxon>
        <taxon>Pseudomonadati</taxon>
        <taxon>Pseudomonadota</taxon>
        <taxon>Gammaproteobacteria</taxon>
        <taxon>Moraxellales</taxon>
        <taxon>Moraxellaceae</taxon>
        <taxon>Acinetobacter</taxon>
    </lineage>
</organism>
<proteinExistence type="predicted"/>
<dbReference type="RefSeq" id="WP_151504280.1">
    <property type="nucleotide sequence ID" value="NZ_VXLD01000002.1"/>
</dbReference>
<dbReference type="AlphaFoldDB" id="A0A5N4WPS2"/>
<evidence type="ECO:0000313" key="2">
    <source>
        <dbReference type="EMBL" id="KAB1858230.1"/>
    </source>
</evidence>
<comment type="caution">
    <text evidence="2">The sequence shown here is derived from an EMBL/GenBank/DDBJ whole genome shotgun (WGS) entry which is preliminary data.</text>
</comment>
<evidence type="ECO:0000256" key="1">
    <source>
        <dbReference type="SAM" id="Phobius"/>
    </source>
</evidence>
<feature type="transmembrane region" description="Helical" evidence="1">
    <location>
        <begin position="12"/>
        <end position="30"/>
    </location>
</feature>
<name>A0A5N4WPS2_9GAMM</name>
<keyword evidence="1" id="KW-0472">Membrane</keyword>
<evidence type="ECO:0000313" key="3">
    <source>
        <dbReference type="Proteomes" id="UP000325788"/>
    </source>
</evidence>
<dbReference type="Proteomes" id="UP000325788">
    <property type="component" value="Unassembled WGS sequence"/>
</dbReference>
<protein>
    <submittedName>
        <fullName evidence="2">Uncharacterized protein</fullName>
    </submittedName>
</protein>
<sequence>MIIEHLNTYNGAIQAIAAILNLFVIGFLTYKANKLQKLSYLNTQYAIYQQEVYDCLNTLDESVQYFHSQELSTSKYLYDLELSCDAPSNKDLSNQVLKNLRDILYKVEVIKVTLRDNLLSINSYGLNEKQLSYNISVLKGFRSCLIDNNPMKKYDFLINGAESVWLDAEINMTNAFDETMKTLNDLYEEVKYLR</sequence>
<dbReference type="EMBL" id="VXLD01000002">
    <property type="protein sequence ID" value="KAB1858230.1"/>
    <property type="molecule type" value="Genomic_DNA"/>
</dbReference>
<accession>A0A5N4WPS2</accession>
<keyword evidence="1" id="KW-0812">Transmembrane</keyword>
<reference evidence="2 3" key="1">
    <citation type="submission" date="2019-09" db="EMBL/GenBank/DDBJ databases">
        <title>Draft genome sequence of Acinetobacter tandoii W4-4-4 isolated from environmental water sample.</title>
        <authorList>
            <person name="Wee S.K."/>
            <person name="Yan B."/>
            <person name="Mustaffa S.B."/>
            <person name="Yap E.P.H."/>
        </authorList>
    </citation>
    <scope>NUCLEOTIDE SEQUENCE [LARGE SCALE GENOMIC DNA]</scope>
    <source>
        <strain evidence="2 3">W4-4-4</strain>
    </source>
</reference>
<keyword evidence="1" id="KW-1133">Transmembrane helix</keyword>
<gene>
    <name evidence="2" type="ORF">F4W09_05760</name>
</gene>